<evidence type="ECO:0000313" key="1">
    <source>
        <dbReference type="EMBL" id="PRY57266.1"/>
    </source>
</evidence>
<accession>A0A2T0UHC8</accession>
<protein>
    <submittedName>
        <fullName evidence="1">Uncharacterized protein</fullName>
    </submittedName>
</protein>
<dbReference type="Proteomes" id="UP000238176">
    <property type="component" value="Unassembled WGS sequence"/>
</dbReference>
<reference evidence="1 2" key="1">
    <citation type="submission" date="2018-03" db="EMBL/GenBank/DDBJ databases">
        <title>Genomic Encyclopedia of Type Strains, Phase III (KMG-III): the genomes of soil and plant-associated and newly described type strains.</title>
        <authorList>
            <person name="Whitman W."/>
        </authorList>
    </citation>
    <scope>NUCLEOTIDE SEQUENCE [LARGE SCALE GENOMIC DNA]</scope>
    <source>
        <strain evidence="1 2">CGMCC 4.7067</strain>
    </source>
</reference>
<sequence>MGAAAGQQLAELVPEDAAAHVQVLTEAGTAISGAVGDGGSLAEAHDIWNVPEVEGARAAIRSYVDESGCVS</sequence>
<keyword evidence="2" id="KW-1185">Reference proteome</keyword>
<comment type="caution">
    <text evidence="1">The sequence shown here is derived from an EMBL/GenBank/DDBJ whole genome shotgun (WGS) entry which is preliminary data.</text>
</comment>
<gene>
    <name evidence="1" type="ORF">B0I28_107114</name>
</gene>
<evidence type="ECO:0000313" key="2">
    <source>
        <dbReference type="Proteomes" id="UP000238176"/>
    </source>
</evidence>
<dbReference type="EMBL" id="PVTJ01000007">
    <property type="protein sequence ID" value="PRY57266.1"/>
    <property type="molecule type" value="Genomic_DNA"/>
</dbReference>
<proteinExistence type="predicted"/>
<dbReference type="RefSeq" id="WP_106365268.1">
    <property type="nucleotide sequence ID" value="NZ_PVTJ01000007.1"/>
</dbReference>
<name>A0A2T0UHC8_9ACTN</name>
<organism evidence="1 2">
    <name type="scientific">Glycomyces artemisiae</name>
    <dbReference type="NCBI Taxonomy" id="1076443"/>
    <lineage>
        <taxon>Bacteria</taxon>
        <taxon>Bacillati</taxon>
        <taxon>Actinomycetota</taxon>
        <taxon>Actinomycetes</taxon>
        <taxon>Glycomycetales</taxon>
        <taxon>Glycomycetaceae</taxon>
        <taxon>Glycomyces</taxon>
    </lineage>
</organism>
<dbReference type="AlphaFoldDB" id="A0A2T0UHC8"/>